<reference evidence="1" key="1">
    <citation type="journal article" date="2009" name="PLoS Genet.">
        <title>Sequencing, mapping, and analysis of 27,455 maize full-length cDNAs.</title>
        <authorList>
            <person name="Soderlund C."/>
            <person name="Descour A."/>
            <person name="Kudrna D."/>
            <person name="Bomhoff M."/>
            <person name="Boyd L."/>
            <person name="Currie J."/>
            <person name="Angelova A."/>
            <person name="Collura K."/>
            <person name="Wissotski M."/>
            <person name="Ashley E."/>
            <person name="Morrow D."/>
            <person name="Fernandes J."/>
            <person name="Walbot V."/>
            <person name="Yu Y."/>
        </authorList>
    </citation>
    <scope>NUCLEOTIDE SEQUENCE</scope>
    <source>
        <strain evidence="1">B73</strain>
    </source>
</reference>
<proteinExistence type="evidence at transcript level"/>
<evidence type="ECO:0000313" key="1">
    <source>
        <dbReference type="EMBL" id="ACR34972.1"/>
    </source>
</evidence>
<dbReference type="EMBL" id="BT084619">
    <property type="protein sequence ID" value="ACR34972.1"/>
    <property type="molecule type" value="mRNA"/>
</dbReference>
<sequence length="35" mass="3803">MYLERTYAQTRSTSLSSGYCVDMSVPRGLSSGTPT</sequence>
<protein>
    <submittedName>
        <fullName evidence="1">Uncharacterized protein</fullName>
    </submittedName>
</protein>
<accession>C4J1C2</accession>
<organism evidence="1">
    <name type="scientific">Zea mays</name>
    <name type="common">Maize</name>
    <dbReference type="NCBI Taxonomy" id="4577"/>
    <lineage>
        <taxon>Eukaryota</taxon>
        <taxon>Viridiplantae</taxon>
        <taxon>Streptophyta</taxon>
        <taxon>Embryophyta</taxon>
        <taxon>Tracheophyta</taxon>
        <taxon>Spermatophyta</taxon>
        <taxon>Magnoliopsida</taxon>
        <taxon>Liliopsida</taxon>
        <taxon>Poales</taxon>
        <taxon>Poaceae</taxon>
        <taxon>PACMAD clade</taxon>
        <taxon>Panicoideae</taxon>
        <taxon>Andropogonodae</taxon>
        <taxon>Andropogoneae</taxon>
        <taxon>Tripsacinae</taxon>
        <taxon>Zea</taxon>
    </lineage>
</organism>
<reference evidence="1" key="2">
    <citation type="submission" date="2012-06" db="EMBL/GenBank/DDBJ databases">
        <authorList>
            <person name="Yu Y."/>
            <person name="Currie J."/>
            <person name="Lomeli R."/>
            <person name="Angelova A."/>
            <person name="Collura K."/>
            <person name="Wissotski M."/>
            <person name="Campos D."/>
            <person name="Kudrna D."/>
            <person name="Golser W."/>
            <person name="Ashely E."/>
            <person name="Descour A."/>
            <person name="Fernandes J."/>
            <person name="Soderlund C."/>
            <person name="Walbot V."/>
        </authorList>
    </citation>
    <scope>NUCLEOTIDE SEQUENCE</scope>
    <source>
        <strain evidence="1">B73</strain>
    </source>
</reference>
<name>C4J1C2_MAIZE</name>
<dbReference type="AlphaFoldDB" id="C4J1C2"/>